<reference evidence="2 3" key="1">
    <citation type="submission" date="2015-05" db="EMBL/GenBank/DDBJ databases">
        <authorList>
            <person name="Tang B."/>
            <person name="Yu Y."/>
        </authorList>
    </citation>
    <scope>NUCLEOTIDE SEQUENCE [LARGE SCALE GENOMIC DNA]</scope>
    <source>
        <strain evidence="2 3">DSM 7029</strain>
    </source>
</reference>
<organism evidence="2 3">
    <name type="scientific">Caldimonas brevitalea</name>
    <dbReference type="NCBI Taxonomy" id="413882"/>
    <lineage>
        <taxon>Bacteria</taxon>
        <taxon>Pseudomonadati</taxon>
        <taxon>Pseudomonadota</taxon>
        <taxon>Betaproteobacteria</taxon>
        <taxon>Burkholderiales</taxon>
        <taxon>Sphaerotilaceae</taxon>
        <taxon>Caldimonas</taxon>
    </lineage>
</organism>
<gene>
    <name evidence="2" type="ORF">AAW51_5215</name>
</gene>
<keyword evidence="3" id="KW-1185">Reference proteome</keyword>
<feature type="region of interest" description="Disordered" evidence="1">
    <location>
        <begin position="31"/>
        <end position="76"/>
    </location>
</feature>
<sequence length="388" mass="39359">MHKETGNAMRTPWHGIALSLILTAVLSACGGGSSGSDDTAPPPPTTPNPTPNPPNDSLPAAGHPGGATVPSDAQAEDVSNPRTIVGTGTAASCTSAAFVAAVAKGGVITFNCGSEPVTIHLHETAKIVNNTGAKIVIDGGGKVTLSGSGQRRILYMNTCDQAQVWTTSHCQNQDHPQLTLQNLTFVDGAASGTNAAGAYGGGAVFARGGRLKIVNSRFFRNQCDATGPDVGGGAVRALSQYENLPLYVVNSTFGGRSDLGNFCSNGAALSSIGVSFTVINSLFTHNRAIGVGANPARSGTPGGGSGGAIYNDGNTFNLRIQGSRMTNNTANEGGGAIFFVSNDRSGTLSISNSFLSANKSEGFETQGLPGIFYLGNGVPQISGSTLQP</sequence>
<dbReference type="EMBL" id="CP011371">
    <property type="protein sequence ID" value="AKJ31906.1"/>
    <property type="molecule type" value="Genomic_DNA"/>
</dbReference>
<accession>A0A0G3BX15</accession>
<feature type="compositionally biased region" description="Pro residues" evidence="1">
    <location>
        <begin position="40"/>
        <end position="56"/>
    </location>
</feature>
<name>A0A0G3BX15_9BURK</name>
<dbReference type="AlphaFoldDB" id="A0A0G3BX15"/>
<dbReference type="InterPro" id="IPR011050">
    <property type="entry name" value="Pectin_lyase_fold/virulence"/>
</dbReference>
<dbReference type="KEGG" id="pbh:AAW51_5215"/>
<dbReference type="PATRIC" id="fig|413882.6.peg.5444"/>
<dbReference type="STRING" id="413882.AAW51_5215"/>
<dbReference type="PROSITE" id="PS51257">
    <property type="entry name" value="PROKAR_LIPOPROTEIN"/>
    <property type="match status" value="1"/>
</dbReference>
<evidence type="ECO:0000256" key="1">
    <source>
        <dbReference type="SAM" id="MobiDB-lite"/>
    </source>
</evidence>
<evidence type="ECO:0000313" key="2">
    <source>
        <dbReference type="EMBL" id="AKJ31906.1"/>
    </source>
</evidence>
<evidence type="ECO:0000313" key="3">
    <source>
        <dbReference type="Proteomes" id="UP000035352"/>
    </source>
</evidence>
<dbReference type="SUPFAM" id="SSF51126">
    <property type="entry name" value="Pectin lyase-like"/>
    <property type="match status" value="1"/>
</dbReference>
<proteinExistence type="predicted"/>
<dbReference type="Proteomes" id="UP000035352">
    <property type="component" value="Chromosome"/>
</dbReference>
<protein>
    <submittedName>
        <fullName evidence="2">Uncharacterized protein</fullName>
    </submittedName>
</protein>